<protein>
    <submittedName>
        <fullName evidence="2">Predicted protein</fullName>
    </submittedName>
</protein>
<feature type="compositionally biased region" description="Acidic residues" evidence="1">
    <location>
        <begin position="58"/>
        <end position="67"/>
    </location>
</feature>
<evidence type="ECO:0000256" key="1">
    <source>
        <dbReference type="SAM" id="MobiDB-lite"/>
    </source>
</evidence>
<name>C1MTS9_MICPC</name>
<feature type="compositionally biased region" description="Polar residues" evidence="1">
    <location>
        <begin position="1"/>
        <end position="22"/>
    </location>
</feature>
<dbReference type="Proteomes" id="UP000001876">
    <property type="component" value="Unassembled WGS sequence"/>
</dbReference>
<evidence type="ECO:0000313" key="3">
    <source>
        <dbReference type="Proteomes" id="UP000001876"/>
    </source>
</evidence>
<keyword evidence="3" id="KW-1185">Reference proteome</keyword>
<reference evidence="2 3" key="1">
    <citation type="journal article" date="2009" name="Science">
        <title>Green evolution and dynamic adaptations revealed by genomes of the marine picoeukaryotes Micromonas.</title>
        <authorList>
            <person name="Worden A.Z."/>
            <person name="Lee J.H."/>
            <person name="Mock T."/>
            <person name="Rouze P."/>
            <person name="Simmons M.P."/>
            <person name="Aerts A.L."/>
            <person name="Allen A.E."/>
            <person name="Cuvelier M.L."/>
            <person name="Derelle E."/>
            <person name="Everett M.V."/>
            <person name="Foulon E."/>
            <person name="Grimwood J."/>
            <person name="Gundlach H."/>
            <person name="Henrissat B."/>
            <person name="Napoli C."/>
            <person name="McDonald S.M."/>
            <person name="Parker M.S."/>
            <person name="Rombauts S."/>
            <person name="Salamov A."/>
            <person name="Von Dassow P."/>
            <person name="Badger J.H."/>
            <person name="Coutinho P.M."/>
            <person name="Demir E."/>
            <person name="Dubchak I."/>
            <person name="Gentemann C."/>
            <person name="Eikrem W."/>
            <person name="Gready J.E."/>
            <person name="John U."/>
            <person name="Lanier W."/>
            <person name="Lindquist E.A."/>
            <person name="Lucas S."/>
            <person name="Mayer K.F."/>
            <person name="Moreau H."/>
            <person name="Not F."/>
            <person name="Otillar R."/>
            <person name="Panaud O."/>
            <person name="Pangilinan J."/>
            <person name="Paulsen I."/>
            <person name="Piegu B."/>
            <person name="Poliakov A."/>
            <person name="Robbens S."/>
            <person name="Schmutz J."/>
            <person name="Toulza E."/>
            <person name="Wyss T."/>
            <person name="Zelensky A."/>
            <person name="Zhou K."/>
            <person name="Armbrust E.V."/>
            <person name="Bhattacharya D."/>
            <person name="Goodenough U.W."/>
            <person name="Van de Peer Y."/>
            <person name="Grigoriev I.V."/>
        </authorList>
    </citation>
    <scope>NUCLEOTIDE SEQUENCE [LARGE SCALE GENOMIC DNA]</scope>
    <source>
        <strain evidence="2 3">CCMP1545</strain>
    </source>
</reference>
<evidence type="ECO:0000313" key="2">
    <source>
        <dbReference type="EMBL" id="EEH56503.1"/>
    </source>
</evidence>
<proteinExistence type="predicted"/>
<feature type="region of interest" description="Disordered" evidence="1">
    <location>
        <begin position="1"/>
        <end position="85"/>
    </location>
</feature>
<dbReference type="KEGG" id="mpp:MICPUCDRAFT_58538"/>
<dbReference type="GeneID" id="9684518"/>
<gene>
    <name evidence="2" type="ORF">MICPUCDRAFT_58538</name>
</gene>
<feature type="compositionally biased region" description="Basic and acidic residues" evidence="1">
    <location>
        <begin position="42"/>
        <end position="57"/>
    </location>
</feature>
<dbReference type="EMBL" id="GG663740">
    <property type="protein sequence ID" value="EEH56503.1"/>
    <property type="molecule type" value="Genomic_DNA"/>
</dbReference>
<dbReference type="AlphaFoldDB" id="C1MTS9"/>
<dbReference type="RefSeq" id="XP_003059371.1">
    <property type="nucleotide sequence ID" value="XM_003059325.1"/>
</dbReference>
<sequence>MSSMNDYFRSSKSSTPPNSAGKTVTHGPVPPAPKKKAPTRSRVGDPELDATKRRLDFIDDDDDDDAAEREGNETRAVADAPTTKR</sequence>
<accession>C1MTS9</accession>
<organism evidence="3">
    <name type="scientific">Micromonas pusilla (strain CCMP1545)</name>
    <name type="common">Picoplanktonic green alga</name>
    <dbReference type="NCBI Taxonomy" id="564608"/>
    <lineage>
        <taxon>Eukaryota</taxon>
        <taxon>Viridiplantae</taxon>
        <taxon>Chlorophyta</taxon>
        <taxon>Mamiellophyceae</taxon>
        <taxon>Mamiellales</taxon>
        <taxon>Mamiellaceae</taxon>
        <taxon>Micromonas</taxon>
    </lineage>
</organism>